<keyword evidence="4" id="KW-0804">Transcription</keyword>
<dbReference type="PANTHER" id="PTHR30603">
    <property type="entry name" value="RNA POLYMERASE SIGMA FACTOR RPO"/>
    <property type="match status" value="1"/>
</dbReference>
<comment type="caution">
    <text evidence="6">The sequence shown here is derived from an EMBL/GenBank/DDBJ whole genome shotgun (WGS) entry which is preliminary data.</text>
</comment>
<dbReference type="Pfam" id="PF04542">
    <property type="entry name" value="Sigma70_r2"/>
    <property type="match status" value="1"/>
</dbReference>
<dbReference type="GO" id="GO:0003677">
    <property type="term" value="F:DNA binding"/>
    <property type="evidence" value="ECO:0007669"/>
    <property type="project" value="UniProtKB-KW"/>
</dbReference>
<protein>
    <submittedName>
        <fullName evidence="6">Sigma-70 family RNA polymerase sigma factor</fullName>
    </submittedName>
</protein>
<evidence type="ECO:0000256" key="4">
    <source>
        <dbReference type="ARBA" id="ARBA00023163"/>
    </source>
</evidence>
<reference evidence="6 7" key="1">
    <citation type="submission" date="2020-04" db="EMBL/GenBank/DDBJ databases">
        <title>Draft genome sequence of Caldanaerobacter sunterraneus. strain 1523vc isolated from Griffin hot spring, Kamchatka, Russia.</title>
        <authorList>
            <person name="Toshchakov S.V."/>
            <person name="Podosokorskaya O.A."/>
            <person name="Kublanov I.V."/>
            <person name="Korzhenkov A."/>
            <person name="Patrushev M.V."/>
        </authorList>
    </citation>
    <scope>NUCLEOTIDE SEQUENCE [LARGE SCALE GENOMIC DNA]</scope>
    <source>
        <strain evidence="6 7">1523vc</strain>
    </source>
</reference>
<dbReference type="InterPro" id="IPR000943">
    <property type="entry name" value="RNA_pol_sigma70"/>
</dbReference>
<dbReference type="Gene3D" id="1.10.601.10">
    <property type="entry name" value="RNA Polymerase Primary Sigma Factor"/>
    <property type="match status" value="1"/>
</dbReference>
<name>A0A7Y2L8Q7_9THEO</name>
<keyword evidence="1" id="KW-0805">Transcription regulation</keyword>
<evidence type="ECO:0000313" key="6">
    <source>
        <dbReference type="EMBL" id="NNG67804.1"/>
    </source>
</evidence>
<dbReference type="PROSITE" id="PS00716">
    <property type="entry name" value="SIGMA70_2"/>
    <property type="match status" value="1"/>
</dbReference>
<dbReference type="NCBIfam" id="TIGR02937">
    <property type="entry name" value="sigma70-ECF"/>
    <property type="match status" value="1"/>
</dbReference>
<dbReference type="InterPro" id="IPR013325">
    <property type="entry name" value="RNA_pol_sigma_r2"/>
</dbReference>
<dbReference type="Pfam" id="PF04545">
    <property type="entry name" value="Sigma70_r4"/>
    <property type="match status" value="1"/>
</dbReference>
<dbReference type="PRINTS" id="PR00046">
    <property type="entry name" value="SIGMA70FCT"/>
</dbReference>
<dbReference type="RefSeq" id="WP_170271541.1">
    <property type="nucleotide sequence ID" value="NZ_JABEQB010000041.1"/>
</dbReference>
<dbReference type="AlphaFoldDB" id="A0A7Y2L8Q7"/>
<dbReference type="EMBL" id="JABEQB010000041">
    <property type="protein sequence ID" value="NNG67804.1"/>
    <property type="molecule type" value="Genomic_DNA"/>
</dbReference>
<accession>A0A7Y2L8Q7</accession>
<evidence type="ECO:0000259" key="5">
    <source>
        <dbReference type="PROSITE" id="PS00716"/>
    </source>
</evidence>
<dbReference type="InterPro" id="IPR007627">
    <property type="entry name" value="RNA_pol_sigma70_r2"/>
</dbReference>
<dbReference type="GO" id="GO:0006352">
    <property type="term" value="P:DNA-templated transcription initiation"/>
    <property type="evidence" value="ECO:0007669"/>
    <property type="project" value="InterPro"/>
</dbReference>
<organism evidence="6 7">
    <name type="scientific">Caldanaerobacter subterraneus</name>
    <dbReference type="NCBI Taxonomy" id="911092"/>
    <lineage>
        <taxon>Bacteria</taxon>
        <taxon>Bacillati</taxon>
        <taxon>Bacillota</taxon>
        <taxon>Clostridia</taxon>
        <taxon>Thermoanaerobacterales</taxon>
        <taxon>Thermoanaerobacteraceae</taxon>
        <taxon>Caldanaerobacter</taxon>
    </lineage>
</organism>
<dbReference type="Gene3D" id="1.10.10.10">
    <property type="entry name" value="Winged helix-like DNA-binding domain superfamily/Winged helix DNA-binding domain"/>
    <property type="match status" value="1"/>
</dbReference>
<dbReference type="Proteomes" id="UP000529861">
    <property type="component" value="Unassembled WGS sequence"/>
</dbReference>
<dbReference type="SUPFAM" id="SSF88946">
    <property type="entry name" value="Sigma2 domain of RNA polymerase sigma factors"/>
    <property type="match status" value="1"/>
</dbReference>
<evidence type="ECO:0000313" key="7">
    <source>
        <dbReference type="Proteomes" id="UP000529861"/>
    </source>
</evidence>
<dbReference type="InterPro" id="IPR013324">
    <property type="entry name" value="RNA_pol_sigma_r3/r4-like"/>
</dbReference>
<feature type="domain" description="RNA polymerase sigma-70" evidence="5">
    <location>
        <begin position="309"/>
        <end position="335"/>
    </location>
</feature>
<gene>
    <name evidence="6" type="ORF">HKI81_11445</name>
</gene>
<evidence type="ECO:0000256" key="3">
    <source>
        <dbReference type="ARBA" id="ARBA00023125"/>
    </source>
</evidence>
<proteinExistence type="predicted"/>
<dbReference type="InterPro" id="IPR050239">
    <property type="entry name" value="Sigma-70_RNA_pol_init_factors"/>
</dbReference>
<sequence>MSSVTGINEEYVLNKIKPYIDGNNMISEKNFNRLFSKLDLRDQYKIINVLINNDIDIKFEDEIDETDNLDDENRTGERYNEFYPVDAIQNLTNEQLCVLYQKGLKIALDAIISKNVNLVKSRAVKYLKTYRHSLEIEDLIQAGFIGMIKAVERFDHTKGVKFITYATGWIDQAIRREIMNYGFLIRIPVHYFDKIGKVLKMSYLHPEYSFKELFREIKGGNVTESEENDFVYIMENVLSPVSLNYLINENGDTELIEFVTYEGDSDFVENEVEDKLLRETLNLVLSTLKEREKSVLQLRFGLDDGQEKTLEEIGKIFGVTRERIRQIESKAIKKLRHHTRSRILKDFVKE</sequence>
<evidence type="ECO:0000256" key="2">
    <source>
        <dbReference type="ARBA" id="ARBA00023082"/>
    </source>
</evidence>
<keyword evidence="2" id="KW-0731">Sigma factor</keyword>
<dbReference type="InterPro" id="IPR014284">
    <property type="entry name" value="RNA_pol_sigma-70_dom"/>
</dbReference>
<dbReference type="InterPro" id="IPR036388">
    <property type="entry name" value="WH-like_DNA-bd_sf"/>
</dbReference>
<evidence type="ECO:0000256" key="1">
    <source>
        <dbReference type="ARBA" id="ARBA00023015"/>
    </source>
</evidence>
<dbReference type="GO" id="GO:0016987">
    <property type="term" value="F:sigma factor activity"/>
    <property type="evidence" value="ECO:0007669"/>
    <property type="project" value="UniProtKB-KW"/>
</dbReference>
<dbReference type="InterPro" id="IPR007630">
    <property type="entry name" value="RNA_pol_sigma70_r4"/>
</dbReference>
<dbReference type="PANTHER" id="PTHR30603:SF60">
    <property type="entry name" value="RNA POLYMERASE SIGMA FACTOR RPOD"/>
    <property type="match status" value="1"/>
</dbReference>
<keyword evidence="3" id="KW-0238">DNA-binding</keyword>
<dbReference type="SUPFAM" id="SSF88659">
    <property type="entry name" value="Sigma3 and sigma4 domains of RNA polymerase sigma factors"/>
    <property type="match status" value="1"/>
</dbReference>
<dbReference type="CDD" id="cd06171">
    <property type="entry name" value="Sigma70_r4"/>
    <property type="match status" value="1"/>
</dbReference>